<sequence length="342" mass="37926">MSFQNPALRDGDARRPLRPARFDNGAPLLLVVIDTEEEFDWSAPFDRKNRAVTNIAEQVHAQALCERYGVTPTYIIDYPVASTPESVAVFRDWAASGRAVVGAHLHPWVNPPEIEDVNRRNSYPGNLEPEVERAKLEALTRTIAENVGQRPTIYKAGRYGIGPNTPGILSELGYDIDLSVVPATNYDGDGGPDFRGFPHEPYWFGPDASLFEVPLTRGFPGALSRWGEPIYELASQAALQPLRLPGILSRLGLVERIQMTPEGITLAENIRLARHLARIGRRVFTYAYHSSTLLPGGSPYVRTMADRERFLQDIEGFLKFFTTELGGRGTTPQELKALAQAA</sequence>
<protein>
    <submittedName>
        <fullName evidence="1">Polysaccharide deacetylase family protein</fullName>
    </submittedName>
</protein>
<dbReference type="RefSeq" id="WP_274943290.1">
    <property type="nucleotide sequence ID" value="NZ_JANWOI010000002.1"/>
</dbReference>
<dbReference type="SUPFAM" id="SSF88713">
    <property type="entry name" value="Glycoside hydrolase/deacetylase"/>
    <property type="match status" value="1"/>
</dbReference>
<dbReference type="CDD" id="cd10935">
    <property type="entry name" value="CE4_WalW"/>
    <property type="match status" value="1"/>
</dbReference>
<proteinExistence type="predicted"/>
<dbReference type="Gene3D" id="3.20.20.370">
    <property type="entry name" value="Glycoside hydrolase/deacetylase"/>
    <property type="match status" value="1"/>
</dbReference>
<dbReference type="AlphaFoldDB" id="A0A9X3Z6V6"/>
<dbReference type="InterPro" id="IPR011330">
    <property type="entry name" value="Glyco_hydro/deAcase_b/a-brl"/>
</dbReference>
<reference evidence="1" key="2">
    <citation type="journal article" date="2023" name="Syst. Appl. Microbiol.">
        <title>Govania unica gen. nov., sp. nov., a rare biosphere bacterium that represents a novel family in the class Alphaproteobacteria.</title>
        <authorList>
            <person name="Vandamme P."/>
            <person name="Peeters C."/>
            <person name="Hettiarachchi A."/>
            <person name="Cnockaert M."/>
            <person name="Carlier A."/>
        </authorList>
    </citation>
    <scope>NUCLEOTIDE SEQUENCE</scope>
    <source>
        <strain evidence="1">LMG 31809</strain>
    </source>
</reference>
<accession>A0A9X3Z6V6</accession>
<organism evidence="1 2">
    <name type="scientific">Govanella unica</name>
    <dbReference type="NCBI Taxonomy" id="2975056"/>
    <lineage>
        <taxon>Bacteria</taxon>
        <taxon>Pseudomonadati</taxon>
        <taxon>Pseudomonadota</taxon>
        <taxon>Alphaproteobacteria</taxon>
        <taxon>Emcibacterales</taxon>
        <taxon>Govanellaceae</taxon>
        <taxon>Govanella</taxon>
    </lineage>
</organism>
<name>A0A9X3Z6V6_9PROT</name>
<evidence type="ECO:0000313" key="2">
    <source>
        <dbReference type="Proteomes" id="UP001141619"/>
    </source>
</evidence>
<dbReference type="EMBL" id="JANWOI010000002">
    <property type="protein sequence ID" value="MDA5193590.1"/>
    <property type="molecule type" value="Genomic_DNA"/>
</dbReference>
<dbReference type="Proteomes" id="UP001141619">
    <property type="component" value="Unassembled WGS sequence"/>
</dbReference>
<gene>
    <name evidence="1" type="ORF">NYP16_06435</name>
</gene>
<evidence type="ECO:0000313" key="1">
    <source>
        <dbReference type="EMBL" id="MDA5193590.1"/>
    </source>
</evidence>
<comment type="caution">
    <text evidence="1">The sequence shown here is derived from an EMBL/GenBank/DDBJ whole genome shotgun (WGS) entry which is preliminary data.</text>
</comment>
<keyword evidence="2" id="KW-1185">Reference proteome</keyword>
<reference evidence="1" key="1">
    <citation type="submission" date="2022-08" db="EMBL/GenBank/DDBJ databases">
        <authorList>
            <person name="Vandamme P."/>
            <person name="Hettiarachchi A."/>
            <person name="Peeters C."/>
            <person name="Cnockaert M."/>
            <person name="Carlier A."/>
        </authorList>
    </citation>
    <scope>NUCLEOTIDE SEQUENCE</scope>
    <source>
        <strain evidence="1">LMG 31809</strain>
    </source>
</reference>
<dbReference type="GO" id="GO:0005975">
    <property type="term" value="P:carbohydrate metabolic process"/>
    <property type="evidence" value="ECO:0007669"/>
    <property type="project" value="InterPro"/>
</dbReference>